<dbReference type="GO" id="GO:0009279">
    <property type="term" value="C:cell outer membrane"/>
    <property type="evidence" value="ECO:0007669"/>
    <property type="project" value="UniProtKB-SubCell"/>
</dbReference>
<accession>A0A1J4SDP6</accession>
<evidence type="ECO:0000256" key="6">
    <source>
        <dbReference type="ARBA" id="ARBA00023136"/>
    </source>
</evidence>
<protein>
    <recommendedName>
        <fullName evidence="11">Transporter</fullName>
    </recommendedName>
</protein>
<keyword evidence="7" id="KW-0998">Cell outer membrane</keyword>
<feature type="coiled-coil region" evidence="8">
    <location>
        <begin position="372"/>
        <end position="399"/>
    </location>
</feature>
<keyword evidence="8" id="KW-0175">Coiled coil</keyword>
<dbReference type="PANTHER" id="PTHR30026">
    <property type="entry name" value="OUTER MEMBRANE PROTEIN TOLC"/>
    <property type="match status" value="1"/>
</dbReference>
<dbReference type="Pfam" id="PF02321">
    <property type="entry name" value="OEP"/>
    <property type="match status" value="2"/>
</dbReference>
<evidence type="ECO:0000256" key="7">
    <source>
        <dbReference type="ARBA" id="ARBA00023237"/>
    </source>
</evidence>
<evidence type="ECO:0000256" key="1">
    <source>
        <dbReference type="ARBA" id="ARBA00004442"/>
    </source>
</evidence>
<dbReference type="GO" id="GO:0015288">
    <property type="term" value="F:porin activity"/>
    <property type="evidence" value="ECO:0007669"/>
    <property type="project" value="TreeGrafter"/>
</dbReference>
<comment type="similarity">
    <text evidence="2">Belongs to the outer membrane factor (OMF) (TC 1.B.17) family.</text>
</comment>
<keyword evidence="3" id="KW-0813">Transport</keyword>
<evidence type="ECO:0008006" key="11">
    <source>
        <dbReference type="Google" id="ProtNLM"/>
    </source>
</evidence>
<dbReference type="STRING" id="1817893.AUJ66_03395"/>
<dbReference type="InterPro" id="IPR051906">
    <property type="entry name" value="TolC-like"/>
</dbReference>
<sequence length="445" mass="49956">MEDEMKNKIVSVLLTLLFFFCAGISGAGETKILTLEESINITLSNNPNILSSQQKLLSGKWKVAETSGGFYPQISASGSYSRLSEVSAFEIPAGTFGPGTPAASFSSGQPDVWTIKASAQQYLFTWFRALNTYKQSKANFEAAKLDCEKTKAQTVLDVTKGFYGIILANELVKVSEEAIKNAEIHLENAQRNFKAGVSSEFDVLKAEVQLSNLKPQLIKVRNNLKLAKNSFRNLLKIDDNTPFELQGELKYNPLEYELKEGINKAILSRVELKQINYQKVVADLAVKIADSGNKPNLSFSYYYQWQKGQSSDPEEWEKSWTAGANLSIPIFDGFITRARVKQAKAALEDLKIAESSFIQNIKLEVEQAYYELKENEEIIISQEKNIQQAKKALELVEARYREGMATNAEVMDTQLVLLQTRLNMLQALYDYNIAQTKWKKAVGEL</sequence>
<dbReference type="InterPro" id="IPR003423">
    <property type="entry name" value="OMP_efflux"/>
</dbReference>
<dbReference type="GO" id="GO:0015562">
    <property type="term" value="F:efflux transmembrane transporter activity"/>
    <property type="evidence" value="ECO:0007669"/>
    <property type="project" value="InterPro"/>
</dbReference>
<evidence type="ECO:0000256" key="3">
    <source>
        <dbReference type="ARBA" id="ARBA00022448"/>
    </source>
</evidence>
<dbReference type="AlphaFoldDB" id="A0A1J4SDP6"/>
<gene>
    <name evidence="9" type="ORF">AUJ66_03395</name>
</gene>
<dbReference type="PANTHER" id="PTHR30026:SF20">
    <property type="entry name" value="OUTER MEMBRANE PROTEIN TOLC"/>
    <property type="match status" value="1"/>
</dbReference>
<dbReference type="GO" id="GO:1990281">
    <property type="term" value="C:efflux pump complex"/>
    <property type="evidence" value="ECO:0007669"/>
    <property type="project" value="TreeGrafter"/>
</dbReference>
<name>A0A1J4SDP6_9BACT</name>
<dbReference type="Gene3D" id="1.20.1600.10">
    <property type="entry name" value="Outer membrane efflux proteins (OEP)"/>
    <property type="match status" value="1"/>
</dbReference>
<evidence type="ECO:0000256" key="4">
    <source>
        <dbReference type="ARBA" id="ARBA00022452"/>
    </source>
</evidence>
<evidence type="ECO:0000256" key="5">
    <source>
        <dbReference type="ARBA" id="ARBA00022692"/>
    </source>
</evidence>
<dbReference type="SUPFAM" id="SSF56954">
    <property type="entry name" value="Outer membrane efflux proteins (OEP)"/>
    <property type="match status" value="1"/>
</dbReference>
<comment type="caution">
    <text evidence="9">The sequence shown here is derived from an EMBL/GenBank/DDBJ whole genome shotgun (WGS) entry which is preliminary data.</text>
</comment>
<dbReference type="EMBL" id="MNUO01000049">
    <property type="protein sequence ID" value="OIN97408.1"/>
    <property type="molecule type" value="Genomic_DNA"/>
</dbReference>
<organism evidence="9 10">
    <name type="scientific">Candidatus Desantisbacteria bacterium CG1_02_38_46</name>
    <dbReference type="NCBI Taxonomy" id="1817893"/>
    <lineage>
        <taxon>Bacteria</taxon>
        <taxon>Candidatus Desantisiibacteriota</taxon>
    </lineage>
</organism>
<evidence type="ECO:0000256" key="8">
    <source>
        <dbReference type="SAM" id="Coils"/>
    </source>
</evidence>
<proteinExistence type="inferred from homology"/>
<evidence type="ECO:0000313" key="10">
    <source>
        <dbReference type="Proteomes" id="UP000182278"/>
    </source>
</evidence>
<comment type="subcellular location">
    <subcellularLocation>
        <location evidence="1">Cell outer membrane</location>
    </subcellularLocation>
</comment>
<reference evidence="9 10" key="1">
    <citation type="journal article" date="2016" name="Environ. Microbiol.">
        <title>Genomic resolution of a cold subsurface aquifer community provides metabolic insights for novel microbes adapted to high CO concentrations.</title>
        <authorList>
            <person name="Probst A.J."/>
            <person name="Castelle C.J."/>
            <person name="Singh A."/>
            <person name="Brown C.T."/>
            <person name="Anantharaman K."/>
            <person name="Sharon I."/>
            <person name="Hug L.A."/>
            <person name="Burstein D."/>
            <person name="Emerson J.B."/>
            <person name="Thomas B.C."/>
            <person name="Banfield J.F."/>
        </authorList>
    </citation>
    <scope>NUCLEOTIDE SEQUENCE [LARGE SCALE GENOMIC DNA]</scope>
    <source>
        <strain evidence="9">CG1_02_38_46</strain>
    </source>
</reference>
<keyword evidence="6" id="KW-0472">Membrane</keyword>
<dbReference type="Proteomes" id="UP000182278">
    <property type="component" value="Unassembled WGS sequence"/>
</dbReference>
<keyword evidence="4" id="KW-1134">Transmembrane beta strand</keyword>
<keyword evidence="5" id="KW-0812">Transmembrane</keyword>
<evidence type="ECO:0000256" key="2">
    <source>
        <dbReference type="ARBA" id="ARBA00007613"/>
    </source>
</evidence>
<evidence type="ECO:0000313" key="9">
    <source>
        <dbReference type="EMBL" id="OIN97408.1"/>
    </source>
</evidence>